<dbReference type="InterPro" id="IPR058533">
    <property type="entry name" value="Cation_efflux_TM"/>
</dbReference>
<dbReference type="SUPFAM" id="SSF160240">
    <property type="entry name" value="Cation efflux protein cytoplasmic domain-like"/>
    <property type="match status" value="1"/>
</dbReference>
<dbReference type="NCBIfam" id="TIGR01297">
    <property type="entry name" value="CDF"/>
    <property type="match status" value="1"/>
</dbReference>
<dbReference type="OMA" id="KKPIREY"/>
<keyword evidence="4 7" id="KW-1133">Transmembrane helix</keyword>
<evidence type="ECO:0000256" key="3">
    <source>
        <dbReference type="ARBA" id="ARBA00022692"/>
    </source>
</evidence>
<dbReference type="KEGG" id="spaa:SPAPADRAFT_70240"/>
<feature type="transmembrane region" description="Helical" evidence="7">
    <location>
        <begin position="359"/>
        <end position="377"/>
    </location>
</feature>
<reference evidence="9 10" key="1">
    <citation type="journal article" date="2011" name="Proc. Natl. Acad. Sci. U.S.A.">
        <title>Comparative genomics of xylose-fermenting fungi for enhanced biofuel production.</title>
        <authorList>
            <person name="Wohlbach D.J."/>
            <person name="Kuo A."/>
            <person name="Sato T.K."/>
            <person name="Potts K.M."/>
            <person name="Salamov A.A."/>
            <person name="LaButti K.M."/>
            <person name="Sun H."/>
            <person name="Clum A."/>
            <person name="Pangilinan J.L."/>
            <person name="Lindquist E.A."/>
            <person name="Lucas S."/>
            <person name="Lapidus A."/>
            <person name="Jin M."/>
            <person name="Gunawan C."/>
            <person name="Balan V."/>
            <person name="Dale B.E."/>
            <person name="Jeffries T.W."/>
            <person name="Zinkel R."/>
            <person name="Barry K.W."/>
            <person name="Grigoriev I.V."/>
            <person name="Gasch A.P."/>
        </authorList>
    </citation>
    <scope>NUCLEOTIDE SEQUENCE [LARGE SCALE GENOMIC DNA]</scope>
    <source>
        <strain evidence="10">NRRL Y-27907 / 11-Y1</strain>
    </source>
</reference>
<dbReference type="GeneID" id="18875313"/>
<name>G3AJZ6_SPAPN</name>
<sequence length="502" mass="57089">MSQEDSTSTEYQPLLPSNVQQQSTTNYGSTRRYSFTNEYNRSGERPLFQRILSSYHSVTNPNSPFENIVASQQQPVFQDNQSISSSGEYRRMSVVDIVNALRPARLIGKWKPLANWYDYYISDLEKIKSRSVRSYYEEQNELIEKFQEIDNFLDAGKIHYNMLTTYGQPNTTVRTKYSRLHDVPGNIDQDVAKLLGYDEDDHQSQVLTAILVNFLINILLLIGKIVVTILTNSMSVVASLVDSILDFLSTFIIYIVNRLATSKDWKVQHSYPVGRSRLEPLGILIFSIIIIISFVQVGQESFKKLFMSPADSHVPAVIGFDAIAIMTITIIAKVGCWIWCSSSRSSSVQALAQDAMTDIVFNTVSLLMPALGHWFNIWWFDPLGALLLSIYIVVNWGMTAFEHINNLTGAVAEPVDYKVILYLAYRFAEPIKQITALKVYHVGDNLNVEIDLVFANDKFDLSFKDCHDIAEALQYSIESLPNVERAFVHIDYMEGNYKGHLK</sequence>
<evidence type="ECO:0000259" key="8">
    <source>
        <dbReference type="Pfam" id="PF01545"/>
    </source>
</evidence>
<dbReference type="Pfam" id="PF01545">
    <property type="entry name" value="Cation_efflux"/>
    <property type="match status" value="1"/>
</dbReference>
<evidence type="ECO:0000313" key="10">
    <source>
        <dbReference type="Proteomes" id="UP000000709"/>
    </source>
</evidence>
<dbReference type="HOGENOM" id="CLU_013430_10_0_1"/>
<feature type="transmembrane region" description="Helical" evidence="7">
    <location>
        <begin position="278"/>
        <end position="297"/>
    </location>
</feature>
<dbReference type="RefSeq" id="XP_007373631.1">
    <property type="nucleotide sequence ID" value="XM_007373569.1"/>
</dbReference>
<evidence type="ECO:0000256" key="1">
    <source>
        <dbReference type="ARBA" id="ARBA00004141"/>
    </source>
</evidence>
<feature type="transmembrane region" description="Helical" evidence="7">
    <location>
        <begin position="206"/>
        <end position="230"/>
    </location>
</feature>
<dbReference type="PANTHER" id="PTHR43840">
    <property type="entry name" value="MITOCHONDRIAL METAL TRANSPORTER 1-RELATED"/>
    <property type="match status" value="1"/>
</dbReference>
<dbReference type="InParanoid" id="G3AJZ6"/>
<evidence type="ECO:0000256" key="5">
    <source>
        <dbReference type="ARBA" id="ARBA00023136"/>
    </source>
</evidence>
<dbReference type="FunFam" id="1.20.1510.10:FF:000005">
    <property type="entry name" value="Putative Cation diffusion facilitator 1"/>
    <property type="match status" value="1"/>
</dbReference>
<dbReference type="InterPro" id="IPR036837">
    <property type="entry name" value="Cation_efflux_CTD_sf"/>
</dbReference>
<feature type="transmembrane region" description="Helical" evidence="7">
    <location>
        <begin position="236"/>
        <end position="257"/>
    </location>
</feature>
<dbReference type="OrthoDB" id="78296at2759"/>
<dbReference type="FunFam" id="3.30.70.1350:FF:000012">
    <property type="entry name" value="Cation diffusion facilitator 10"/>
    <property type="match status" value="1"/>
</dbReference>
<protein>
    <submittedName>
        <fullName evidence="9">Cation efflux family protein</fullName>
    </submittedName>
</protein>
<dbReference type="AlphaFoldDB" id="G3AJZ6"/>
<evidence type="ECO:0000256" key="7">
    <source>
        <dbReference type="SAM" id="Phobius"/>
    </source>
</evidence>
<keyword evidence="5 7" id="KW-0472">Membrane</keyword>
<feature type="domain" description="Cation efflux protein transmembrane" evidence="8">
    <location>
        <begin position="210"/>
        <end position="407"/>
    </location>
</feature>
<keyword evidence="2" id="KW-0813">Transport</keyword>
<evidence type="ECO:0000256" key="6">
    <source>
        <dbReference type="SAM" id="MobiDB-lite"/>
    </source>
</evidence>
<accession>G3AJZ6</accession>
<dbReference type="Proteomes" id="UP000000709">
    <property type="component" value="Unassembled WGS sequence"/>
</dbReference>
<evidence type="ECO:0000256" key="2">
    <source>
        <dbReference type="ARBA" id="ARBA00022448"/>
    </source>
</evidence>
<gene>
    <name evidence="9" type="ORF">SPAPADRAFT_70240</name>
</gene>
<dbReference type="InterPro" id="IPR050291">
    <property type="entry name" value="CDF_Transporter"/>
</dbReference>
<organism evidence="10">
    <name type="scientific">Spathaspora passalidarum (strain NRRL Y-27907 / 11-Y1)</name>
    <dbReference type="NCBI Taxonomy" id="619300"/>
    <lineage>
        <taxon>Eukaryota</taxon>
        <taxon>Fungi</taxon>
        <taxon>Dikarya</taxon>
        <taxon>Ascomycota</taxon>
        <taxon>Saccharomycotina</taxon>
        <taxon>Pichiomycetes</taxon>
        <taxon>Debaryomycetaceae</taxon>
        <taxon>Spathaspora</taxon>
    </lineage>
</organism>
<dbReference type="GO" id="GO:0008324">
    <property type="term" value="F:monoatomic cation transmembrane transporter activity"/>
    <property type="evidence" value="ECO:0007669"/>
    <property type="project" value="InterPro"/>
</dbReference>
<feature type="region of interest" description="Disordered" evidence="6">
    <location>
        <begin position="1"/>
        <end position="31"/>
    </location>
</feature>
<dbReference type="Gene3D" id="1.20.1510.10">
    <property type="entry name" value="Cation efflux protein transmembrane domain"/>
    <property type="match status" value="1"/>
</dbReference>
<comment type="subcellular location">
    <subcellularLocation>
        <location evidence="1">Membrane</location>
        <topology evidence="1">Multi-pass membrane protein</topology>
    </subcellularLocation>
</comment>
<dbReference type="GO" id="GO:0016020">
    <property type="term" value="C:membrane"/>
    <property type="evidence" value="ECO:0007669"/>
    <property type="project" value="UniProtKB-SubCell"/>
</dbReference>
<dbReference type="GO" id="GO:0098771">
    <property type="term" value="P:inorganic ion homeostasis"/>
    <property type="evidence" value="ECO:0007669"/>
    <property type="project" value="UniProtKB-ARBA"/>
</dbReference>
<dbReference type="Gene3D" id="3.30.70.1350">
    <property type="entry name" value="Cation efflux protein, cytoplasmic domain"/>
    <property type="match status" value="1"/>
</dbReference>
<evidence type="ECO:0000313" key="9">
    <source>
        <dbReference type="EMBL" id="EGW34047.1"/>
    </source>
</evidence>
<dbReference type="InterPro" id="IPR027469">
    <property type="entry name" value="Cation_efflux_TMD_sf"/>
</dbReference>
<keyword evidence="3 7" id="KW-0812">Transmembrane</keyword>
<dbReference type="SUPFAM" id="SSF161111">
    <property type="entry name" value="Cation efflux protein transmembrane domain-like"/>
    <property type="match status" value="1"/>
</dbReference>
<proteinExistence type="predicted"/>
<dbReference type="PANTHER" id="PTHR43840:SF4">
    <property type="entry name" value="CDF DIVALENT METAL CATION TRANSPORTER (EUROFUNG)"/>
    <property type="match status" value="1"/>
</dbReference>
<dbReference type="EMBL" id="GL996500">
    <property type="protein sequence ID" value="EGW34047.1"/>
    <property type="molecule type" value="Genomic_DNA"/>
</dbReference>
<dbReference type="STRING" id="619300.G3AJZ6"/>
<dbReference type="eggNOG" id="KOG1485">
    <property type="taxonomic scope" value="Eukaryota"/>
</dbReference>
<feature type="transmembrane region" description="Helical" evidence="7">
    <location>
        <begin position="317"/>
        <end position="339"/>
    </location>
</feature>
<dbReference type="GO" id="GO:0030003">
    <property type="term" value="P:intracellular monoatomic cation homeostasis"/>
    <property type="evidence" value="ECO:0007669"/>
    <property type="project" value="UniProtKB-ARBA"/>
</dbReference>
<evidence type="ECO:0000256" key="4">
    <source>
        <dbReference type="ARBA" id="ARBA00022989"/>
    </source>
</evidence>
<dbReference type="InterPro" id="IPR002524">
    <property type="entry name" value="Cation_efflux"/>
</dbReference>
<keyword evidence="10" id="KW-1185">Reference proteome</keyword>